<dbReference type="SUPFAM" id="SSF46689">
    <property type="entry name" value="Homeodomain-like"/>
    <property type="match status" value="1"/>
</dbReference>
<dbReference type="GO" id="GO:0006313">
    <property type="term" value="P:DNA transposition"/>
    <property type="evidence" value="ECO:0007669"/>
    <property type="project" value="InterPro"/>
</dbReference>
<gene>
    <name evidence="2" type="ORF">A8E72_00705</name>
    <name evidence="1" type="ORF">B9Z07_12035</name>
</gene>
<dbReference type="Pfam" id="PF01527">
    <property type="entry name" value="HTH_Tnp_1"/>
    <property type="match status" value="1"/>
</dbReference>
<dbReference type="GO" id="GO:0003677">
    <property type="term" value="F:DNA binding"/>
    <property type="evidence" value="ECO:0007669"/>
    <property type="project" value="InterPro"/>
</dbReference>
<reference evidence="2 3" key="1">
    <citation type="submission" date="2016-08" db="EMBL/GenBank/DDBJ databases">
        <authorList>
            <person name="Seilhamer J.J."/>
        </authorList>
    </citation>
    <scope>NUCLEOTIDE SEQUENCE [LARGE SCALE GENOMIC DNA]</scope>
    <source>
        <strain evidence="2 3">VC14762</strain>
    </source>
</reference>
<protein>
    <submittedName>
        <fullName evidence="2">Transposase</fullName>
    </submittedName>
</protein>
<dbReference type="NCBIfam" id="NF047595">
    <property type="entry name" value="IS66_ISRel24_TnpA"/>
    <property type="match status" value="1"/>
</dbReference>
<dbReference type="Proteomes" id="UP000244809">
    <property type="component" value="Chromosome 1"/>
</dbReference>
<sequence length="167" mass="18275">MFNERGQVCMNEQRGGLQSRLVVDRKRDGRRKYDEDAKRELIQACLKPGVSIARTAMEHDVNPNLVRTWISKYQREQAAGEIVSSVTEPSREARVELPAASVHEESAFMQVVTSAVAPTPTKLAAAFSLNVHLPNGVSLELGPANFDELTAVVQMLGRLPCSGSTKG</sequence>
<proteinExistence type="predicted"/>
<reference evidence="1 4" key="2">
    <citation type="submission" date="2017-04" db="EMBL/GenBank/DDBJ databases">
        <title>Complete genome sequence of Burkholderia cenocepacia PC184 Midwest clone.</title>
        <authorList>
            <person name="Mulks M.H."/>
            <person name="Cooper V.S."/>
        </authorList>
    </citation>
    <scope>NUCLEOTIDE SEQUENCE [LARGE SCALE GENOMIC DNA]</scope>
    <source>
        <strain evidence="1 4">PC184 Mulks</strain>
    </source>
</reference>
<dbReference type="GO" id="GO:0004803">
    <property type="term" value="F:transposase activity"/>
    <property type="evidence" value="ECO:0007669"/>
    <property type="project" value="InterPro"/>
</dbReference>
<evidence type="ECO:0000313" key="1">
    <source>
        <dbReference type="EMBL" id="AWG29506.1"/>
    </source>
</evidence>
<dbReference type="Proteomes" id="UP000188543">
    <property type="component" value="Unassembled WGS sequence"/>
</dbReference>
<evidence type="ECO:0000313" key="4">
    <source>
        <dbReference type="Proteomes" id="UP000244809"/>
    </source>
</evidence>
<dbReference type="AlphaFoldDB" id="A0A1V2WC36"/>
<organism evidence="2 3">
    <name type="scientific">Burkholderia cenocepacia</name>
    <dbReference type="NCBI Taxonomy" id="95486"/>
    <lineage>
        <taxon>Bacteria</taxon>
        <taxon>Pseudomonadati</taxon>
        <taxon>Pseudomonadota</taxon>
        <taxon>Betaproteobacteria</taxon>
        <taxon>Burkholderiales</taxon>
        <taxon>Burkholderiaceae</taxon>
        <taxon>Burkholderia</taxon>
        <taxon>Burkholderia cepacia complex</taxon>
    </lineage>
</organism>
<name>A0A1V2WC36_9BURK</name>
<dbReference type="InterPro" id="IPR009057">
    <property type="entry name" value="Homeodomain-like_sf"/>
</dbReference>
<dbReference type="EMBL" id="MUTJ01000008">
    <property type="protein sequence ID" value="ONU93203.1"/>
    <property type="molecule type" value="Genomic_DNA"/>
</dbReference>
<accession>A0A1V2WC36</accession>
<evidence type="ECO:0000313" key="2">
    <source>
        <dbReference type="EMBL" id="ONU93203.1"/>
    </source>
</evidence>
<dbReference type="InterPro" id="IPR002514">
    <property type="entry name" value="Transposase_8"/>
</dbReference>
<evidence type="ECO:0000313" key="3">
    <source>
        <dbReference type="Proteomes" id="UP000188543"/>
    </source>
</evidence>
<dbReference type="EMBL" id="CP021067">
    <property type="protein sequence ID" value="AWG29506.1"/>
    <property type="molecule type" value="Genomic_DNA"/>
</dbReference>